<reference evidence="1 2" key="1">
    <citation type="submission" date="2015-01" db="EMBL/GenBank/DDBJ databases">
        <title>Evolution of Trichinella species and genotypes.</title>
        <authorList>
            <person name="Korhonen P.K."/>
            <person name="Edoardo P."/>
            <person name="Giuseppe L.R."/>
            <person name="Gasser R.B."/>
        </authorList>
    </citation>
    <scope>NUCLEOTIDE SEQUENCE [LARGE SCALE GENOMIC DNA]</scope>
    <source>
        <strain evidence="1">ISS417</strain>
    </source>
</reference>
<comment type="caution">
    <text evidence="1">The sequence shown here is derived from an EMBL/GenBank/DDBJ whole genome shotgun (WGS) entry which is preliminary data.</text>
</comment>
<proteinExistence type="predicted"/>
<organism evidence="1 2">
    <name type="scientific">Trichinella murrelli</name>
    <dbReference type="NCBI Taxonomy" id="144512"/>
    <lineage>
        <taxon>Eukaryota</taxon>
        <taxon>Metazoa</taxon>
        <taxon>Ecdysozoa</taxon>
        <taxon>Nematoda</taxon>
        <taxon>Enoplea</taxon>
        <taxon>Dorylaimia</taxon>
        <taxon>Trichinellida</taxon>
        <taxon>Trichinellidae</taxon>
        <taxon>Trichinella</taxon>
    </lineage>
</organism>
<feature type="non-terminal residue" evidence="1">
    <location>
        <position position="112"/>
    </location>
</feature>
<dbReference type="EMBL" id="JYDJ01000641">
    <property type="protein sequence ID" value="KRX34063.1"/>
    <property type="molecule type" value="Genomic_DNA"/>
</dbReference>
<evidence type="ECO:0000313" key="2">
    <source>
        <dbReference type="Proteomes" id="UP000055048"/>
    </source>
</evidence>
<protein>
    <submittedName>
        <fullName evidence="1">Uncharacterized protein</fullName>
    </submittedName>
</protein>
<dbReference type="AlphaFoldDB" id="A0A0V0T4Q5"/>
<evidence type="ECO:0000313" key="1">
    <source>
        <dbReference type="EMBL" id="KRX34063.1"/>
    </source>
</evidence>
<accession>A0A0V0T4Q5</accession>
<keyword evidence="2" id="KW-1185">Reference proteome</keyword>
<gene>
    <name evidence="1" type="ORF">T05_7909</name>
</gene>
<sequence length="112" mass="13518">MYRYPYFKFELEDEYMELFRYQNLLTEGRTITVMCWNYTEGEYRCNDPFITTFPCNHDCDIRGNYAYCKFLMTRGRTVACVAPHTDYLRFFVMLEDSDRYCKSCDATNSSKL</sequence>
<name>A0A0V0T4Q5_9BILA</name>
<dbReference type="Proteomes" id="UP000055048">
    <property type="component" value="Unassembled WGS sequence"/>
</dbReference>